<reference evidence="2 3" key="1">
    <citation type="submission" date="2019-04" db="EMBL/GenBank/DDBJ databases">
        <title>Friends and foes A comparative genomics study of 23 Aspergillus species from section Flavi.</title>
        <authorList>
            <consortium name="DOE Joint Genome Institute"/>
            <person name="Kjaerbolling I."/>
            <person name="Vesth T."/>
            <person name="Frisvad J.C."/>
            <person name="Nybo J.L."/>
            <person name="Theobald S."/>
            <person name="Kildgaard S."/>
            <person name="Isbrandt T."/>
            <person name="Kuo A."/>
            <person name="Sato A."/>
            <person name="Lyhne E.K."/>
            <person name="Kogle M.E."/>
            <person name="Wiebenga A."/>
            <person name="Kun R.S."/>
            <person name="Lubbers R.J."/>
            <person name="Makela M.R."/>
            <person name="Barry K."/>
            <person name="Chovatia M."/>
            <person name="Clum A."/>
            <person name="Daum C."/>
            <person name="Haridas S."/>
            <person name="He G."/>
            <person name="LaButti K."/>
            <person name="Lipzen A."/>
            <person name="Mondo S."/>
            <person name="Riley R."/>
            <person name="Salamov A."/>
            <person name="Simmons B.A."/>
            <person name="Magnuson J.K."/>
            <person name="Henrissat B."/>
            <person name="Mortensen U.H."/>
            <person name="Larsen T.O."/>
            <person name="Devries R.P."/>
            <person name="Grigoriev I.V."/>
            <person name="Machida M."/>
            <person name="Baker S.E."/>
            <person name="Andersen M.R."/>
        </authorList>
    </citation>
    <scope>NUCLEOTIDE SEQUENCE [LARGE SCALE GENOMIC DNA]</scope>
    <source>
        <strain evidence="2 3">CBS 151.66</strain>
    </source>
</reference>
<dbReference type="SUPFAM" id="SSF54373">
    <property type="entry name" value="FAD-linked reductases, C-terminal domain"/>
    <property type="match status" value="1"/>
</dbReference>
<feature type="domain" description="Amine oxidase" evidence="1">
    <location>
        <begin position="176"/>
        <end position="617"/>
    </location>
</feature>
<evidence type="ECO:0000313" key="2">
    <source>
        <dbReference type="EMBL" id="KAB8067109.1"/>
    </source>
</evidence>
<dbReference type="Pfam" id="PF01593">
    <property type="entry name" value="Amino_oxidase"/>
    <property type="match status" value="1"/>
</dbReference>
<dbReference type="Gene3D" id="1.20.1440.240">
    <property type="match status" value="1"/>
</dbReference>
<gene>
    <name evidence="2" type="ORF">BDV29DRAFT_163738</name>
</gene>
<dbReference type="OrthoDB" id="7777654at2759"/>
<organism evidence="2 3">
    <name type="scientific">Aspergillus leporis</name>
    <dbReference type="NCBI Taxonomy" id="41062"/>
    <lineage>
        <taxon>Eukaryota</taxon>
        <taxon>Fungi</taxon>
        <taxon>Dikarya</taxon>
        <taxon>Ascomycota</taxon>
        <taxon>Pezizomycotina</taxon>
        <taxon>Eurotiomycetes</taxon>
        <taxon>Eurotiomycetidae</taxon>
        <taxon>Eurotiales</taxon>
        <taxon>Aspergillaceae</taxon>
        <taxon>Aspergillus</taxon>
        <taxon>Aspergillus subgen. Circumdati</taxon>
    </lineage>
</organism>
<accession>A0A5N5WGC2</accession>
<dbReference type="GO" id="GO:0009063">
    <property type="term" value="P:amino acid catabolic process"/>
    <property type="evidence" value="ECO:0007669"/>
    <property type="project" value="TreeGrafter"/>
</dbReference>
<dbReference type="SUPFAM" id="SSF51905">
    <property type="entry name" value="FAD/NAD(P)-binding domain"/>
    <property type="match status" value="1"/>
</dbReference>
<dbReference type="Gene3D" id="3.50.50.60">
    <property type="entry name" value="FAD/NAD(P)-binding domain"/>
    <property type="match status" value="1"/>
</dbReference>
<dbReference type="InterPro" id="IPR036188">
    <property type="entry name" value="FAD/NAD-bd_sf"/>
</dbReference>
<dbReference type="GO" id="GO:0001716">
    <property type="term" value="F:L-amino-acid oxidase activity"/>
    <property type="evidence" value="ECO:0007669"/>
    <property type="project" value="TreeGrafter"/>
</dbReference>
<dbReference type="PANTHER" id="PTHR10742">
    <property type="entry name" value="FLAVIN MONOAMINE OXIDASE"/>
    <property type="match status" value="1"/>
</dbReference>
<dbReference type="AlphaFoldDB" id="A0A5N5WGC2"/>
<dbReference type="PANTHER" id="PTHR10742:SF382">
    <property type="entry name" value="AMINE OXIDASE DOMAIN-CONTAINING PROTEIN"/>
    <property type="match status" value="1"/>
</dbReference>
<sequence length="646" mass="73195">MDMITFIVFLSLCLAGIYFSPLSYGAKDSLQFLGPYQIQAGSLYNIHVRFSNQSFHGKLHLVYGKCDLNDADSAHHEVVTLDVREGDQPDRFIWITPIGIPSSQCLFAFSGSSIIGRSSPISVSAPRTQSERLAQIEKTSNAWFDGVQYMRSQAKVNATSSEIARRTSVAIIGGGIAGLMTSHLLSKVGIDNWHIHESSQRLGGRIRTVYLNDTIPEQYQYQEIGPMRIPVEIKYRDTNEALPFADHRMVTRLVDTLNEQNELKHPELLIKFIPFTMKATNLTTRADDDRTELGDAAQRNSDLMHMSRNMYRAHKAALKNGFAHWSEGGYLRYVLGRQTNISNYLATSDQNPLWESLYWNDYFATASWQTIDKGFDSLPRAFSPYVINKTTLGCRVSGLEYNETTDKVSVSWRDSPLERNASSKEYDYAIVAAPFTKVRLWEMPRYSPLLRRAINEYQFDQSCKVALQYKTRFWEHTKNPTFGGCTSVSDVPGIGDVCYPSYALNKSGPGVVLASFNHGNAARSTAALSTEEHVAHVQRSMERIHGDIAREQFTGIYYRHCWENDEHQAGGWASPLLGQQDLFLPSFYRTEFKTIFIGEHTSYTHAWISSALDSAFRGTIQLLLDLGLVDEARDIIQIWDTRWINL</sequence>
<dbReference type="InterPro" id="IPR050281">
    <property type="entry name" value="Flavin_monoamine_oxidase"/>
</dbReference>
<name>A0A5N5WGC2_9EURO</name>
<proteinExistence type="predicted"/>
<protein>
    <recommendedName>
        <fullName evidence="1">Amine oxidase domain-containing protein</fullName>
    </recommendedName>
</protein>
<dbReference type="Gene3D" id="3.90.660.10">
    <property type="match status" value="1"/>
</dbReference>
<evidence type="ECO:0000259" key="1">
    <source>
        <dbReference type="Pfam" id="PF01593"/>
    </source>
</evidence>
<dbReference type="EMBL" id="ML732568">
    <property type="protein sequence ID" value="KAB8067109.1"/>
    <property type="molecule type" value="Genomic_DNA"/>
</dbReference>
<dbReference type="Proteomes" id="UP000326565">
    <property type="component" value="Unassembled WGS sequence"/>
</dbReference>
<evidence type="ECO:0000313" key="3">
    <source>
        <dbReference type="Proteomes" id="UP000326565"/>
    </source>
</evidence>
<dbReference type="InterPro" id="IPR002937">
    <property type="entry name" value="Amino_oxidase"/>
</dbReference>
<keyword evidence="3" id="KW-1185">Reference proteome</keyword>